<dbReference type="GO" id="GO:0003810">
    <property type="term" value="F:protein-glutamine gamma-glutamyltransferase activity"/>
    <property type="evidence" value="ECO:0007669"/>
    <property type="project" value="UniProtKB-EC"/>
</dbReference>
<reference evidence="3 4" key="1">
    <citation type="submission" date="2019-05" db="EMBL/GenBank/DDBJ databases">
        <title>We sequenced the genome of Paenibacillus hemerocallicola KCTC 33185 for further insight into its adaptation and study the phylogeny of Paenibacillus.</title>
        <authorList>
            <person name="Narsing Rao M.P."/>
        </authorList>
    </citation>
    <scope>NUCLEOTIDE SEQUENCE [LARGE SCALE GENOMIC DNA]</scope>
    <source>
        <strain evidence="3 4">KCTC 33185</strain>
    </source>
</reference>
<name>A0A5C4TCE4_9BACL</name>
<keyword evidence="3" id="KW-0012">Acyltransferase</keyword>
<evidence type="ECO:0000313" key="3">
    <source>
        <dbReference type="EMBL" id="TNJ66605.1"/>
    </source>
</evidence>
<keyword evidence="1 3" id="KW-0808">Transferase</keyword>
<evidence type="ECO:0000256" key="1">
    <source>
        <dbReference type="ARBA" id="ARBA00022679"/>
    </source>
</evidence>
<dbReference type="EMBL" id="VDCQ01000009">
    <property type="protein sequence ID" value="TNJ66605.1"/>
    <property type="molecule type" value="Genomic_DNA"/>
</dbReference>
<evidence type="ECO:0000313" key="4">
    <source>
        <dbReference type="Proteomes" id="UP000307943"/>
    </source>
</evidence>
<dbReference type="InterPro" id="IPR020916">
    <property type="entry name" value="Gln_gamma-glutamylTfrase_bac"/>
</dbReference>
<dbReference type="OrthoDB" id="1845399at2"/>
<proteinExistence type="inferred from homology"/>
<dbReference type="Pfam" id="PF20085">
    <property type="entry name" value="TGL"/>
    <property type="match status" value="1"/>
</dbReference>
<organism evidence="3 4">
    <name type="scientific">Paenibacillus hemerocallicola</name>
    <dbReference type="NCBI Taxonomy" id="1172614"/>
    <lineage>
        <taxon>Bacteria</taxon>
        <taxon>Bacillati</taxon>
        <taxon>Bacillota</taxon>
        <taxon>Bacilli</taxon>
        <taxon>Bacillales</taxon>
        <taxon>Paenibacillaceae</taxon>
        <taxon>Paenibacillus</taxon>
    </lineage>
</organism>
<dbReference type="HAMAP" id="MF_00727">
    <property type="entry name" value="Tgl"/>
    <property type="match status" value="1"/>
</dbReference>
<dbReference type="RefSeq" id="WP_139601724.1">
    <property type="nucleotide sequence ID" value="NZ_VDCQ01000009.1"/>
</dbReference>
<dbReference type="Proteomes" id="UP000307943">
    <property type="component" value="Unassembled WGS sequence"/>
</dbReference>
<dbReference type="NCBIfam" id="NF002869">
    <property type="entry name" value="PRK03187.1"/>
    <property type="match status" value="1"/>
</dbReference>
<keyword evidence="4" id="KW-1185">Reference proteome</keyword>
<keyword evidence="2" id="KW-0749">Sporulation</keyword>
<accession>A0A5C4TCE4</accession>
<comment type="caution">
    <text evidence="3">The sequence shown here is derived from an EMBL/GenBank/DDBJ whole genome shotgun (WGS) entry which is preliminary data.</text>
</comment>
<dbReference type="AlphaFoldDB" id="A0A5C4TCE4"/>
<sequence length="273" mass="30854">MIIIRDGYNPINPASLSGTEKEVYDQKMASPTPYHYDSAEELLFELRLRAAIVESARALERSNVSFASFSKSRSNAAYWTTTSNGGFRLKQNVRPSAAIRDIYANGRAYAFECAMAIVIVLYKAVLDTIGAEAFDRLFADMYLYSWEHDSDLPLITVKGKRQTYAGDVIYYSNPDYDPKTPQWQGENVVKMPGNMLYGHGIGITNEAGIIRELNEHRKRGSKVSAYLLDQVTYPNFSEIMSEMRTDSRGLPADRHWPADWIGGRIGSRIQFYA</sequence>
<evidence type="ECO:0000256" key="2">
    <source>
        <dbReference type="ARBA" id="ARBA00022969"/>
    </source>
</evidence>
<dbReference type="EC" id="2.3.2.13" evidence="3"/>
<dbReference type="GO" id="GO:0030435">
    <property type="term" value="P:sporulation resulting in formation of a cellular spore"/>
    <property type="evidence" value="ECO:0007669"/>
    <property type="project" value="UniProtKB-KW"/>
</dbReference>
<gene>
    <name evidence="3" type="ORF">FE784_08525</name>
</gene>
<protein>
    <submittedName>
        <fullName evidence="3">Protein-glutamine gamma-glutamyltransferase</fullName>
        <ecNumber evidence="3">2.3.2.13</ecNumber>
    </submittedName>
</protein>